<sequence>MLIRSVLLYGSNVYFKFVTPNQVKRLQVFQNKLLRRILNTPWFVRNNQIHRESDTPETKHFISQSFYKQQLSSNSSENALVPDPVDMLVA</sequence>
<name>A0A834MIF5_RHYFE</name>
<evidence type="ECO:0000313" key="2">
    <source>
        <dbReference type="EMBL" id="KAF7283531.1"/>
    </source>
</evidence>
<gene>
    <name evidence="2" type="ORF">GWI33_000363</name>
</gene>
<dbReference type="EMBL" id="JAACXV010000102">
    <property type="protein sequence ID" value="KAF7283531.1"/>
    <property type="molecule type" value="Genomic_DNA"/>
</dbReference>
<evidence type="ECO:0000313" key="3">
    <source>
        <dbReference type="Proteomes" id="UP000625711"/>
    </source>
</evidence>
<proteinExistence type="predicted"/>
<reference evidence="2" key="1">
    <citation type="submission" date="2020-08" db="EMBL/GenBank/DDBJ databases">
        <title>Genome sequencing and assembly of the red palm weevil Rhynchophorus ferrugineus.</title>
        <authorList>
            <person name="Dias G.B."/>
            <person name="Bergman C.M."/>
            <person name="Manee M."/>
        </authorList>
    </citation>
    <scope>NUCLEOTIDE SEQUENCE</scope>
    <source>
        <strain evidence="2">AA-2017</strain>
        <tissue evidence="2">Whole larva</tissue>
    </source>
</reference>
<organism evidence="2 3">
    <name type="scientific">Rhynchophorus ferrugineus</name>
    <name type="common">Red palm weevil</name>
    <name type="synonym">Curculio ferrugineus</name>
    <dbReference type="NCBI Taxonomy" id="354439"/>
    <lineage>
        <taxon>Eukaryota</taxon>
        <taxon>Metazoa</taxon>
        <taxon>Ecdysozoa</taxon>
        <taxon>Arthropoda</taxon>
        <taxon>Hexapoda</taxon>
        <taxon>Insecta</taxon>
        <taxon>Pterygota</taxon>
        <taxon>Neoptera</taxon>
        <taxon>Endopterygota</taxon>
        <taxon>Coleoptera</taxon>
        <taxon>Polyphaga</taxon>
        <taxon>Cucujiformia</taxon>
        <taxon>Curculionidae</taxon>
        <taxon>Dryophthorinae</taxon>
        <taxon>Rhynchophorus</taxon>
    </lineage>
</organism>
<keyword evidence="3" id="KW-1185">Reference proteome</keyword>
<dbReference type="OrthoDB" id="6815813at2759"/>
<comment type="caution">
    <text evidence="2">The sequence shown here is derived from an EMBL/GenBank/DDBJ whole genome shotgun (WGS) entry which is preliminary data.</text>
</comment>
<dbReference type="AlphaFoldDB" id="A0A834MIF5"/>
<evidence type="ECO:0000256" key="1">
    <source>
        <dbReference type="SAM" id="MobiDB-lite"/>
    </source>
</evidence>
<protein>
    <submittedName>
        <fullName evidence="2">Uncharacterized protein</fullName>
    </submittedName>
</protein>
<dbReference type="Proteomes" id="UP000625711">
    <property type="component" value="Unassembled WGS sequence"/>
</dbReference>
<feature type="region of interest" description="Disordered" evidence="1">
    <location>
        <begin position="71"/>
        <end position="90"/>
    </location>
</feature>
<accession>A0A834MIF5</accession>